<reference evidence="1 2" key="1">
    <citation type="submission" date="2020-08" db="EMBL/GenBank/DDBJ databases">
        <title>Genomic Encyclopedia of Type Strains, Phase IV (KMG-IV): sequencing the most valuable type-strain genomes for metagenomic binning, comparative biology and taxonomic classification.</title>
        <authorList>
            <person name="Goeker M."/>
        </authorList>
    </citation>
    <scope>NUCLEOTIDE SEQUENCE [LARGE SCALE GENOMIC DNA]</scope>
    <source>
        <strain evidence="1 2">DSM 2461</strain>
    </source>
</reference>
<keyword evidence="2" id="KW-1185">Reference proteome</keyword>
<comment type="caution">
    <text evidence="1">The sequence shown here is derived from an EMBL/GenBank/DDBJ whole genome shotgun (WGS) entry which is preliminary data.</text>
</comment>
<evidence type="ECO:0000313" key="1">
    <source>
        <dbReference type="EMBL" id="MBB6478893.1"/>
    </source>
</evidence>
<accession>A0A841R517</accession>
<dbReference type="Proteomes" id="UP000587760">
    <property type="component" value="Unassembled WGS sequence"/>
</dbReference>
<name>A0A841R517_9SPIO</name>
<dbReference type="AlphaFoldDB" id="A0A841R517"/>
<dbReference type="RefSeq" id="WP_184743320.1">
    <property type="nucleotide sequence ID" value="NZ_JACHGJ010000001.1"/>
</dbReference>
<protein>
    <submittedName>
        <fullName evidence="1">Uncharacterized protein</fullName>
    </submittedName>
</protein>
<dbReference type="EMBL" id="JACHGJ010000001">
    <property type="protein sequence ID" value="MBB6478893.1"/>
    <property type="molecule type" value="Genomic_DNA"/>
</dbReference>
<evidence type="ECO:0000313" key="2">
    <source>
        <dbReference type="Proteomes" id="UP000587760"/>
    </source>
</evidence>
<sequence length="67" mass="8051">MSSKLWFVTDGANLIAVFDDRHDAERELEKYEDDPDYDYFDHYGISIDELDDYPDEYDFAQEQGFIR</sequence>
<gene>
    <name evidence="1" type="ORF">HNR50_000526</name>
</gene>
<proteinExistence type="predicted"/>
<organism evidence="1 2">
    <name type="scientific">Spirochaeta isovalerica</name>
    <dbReference type="NCBI Taxonomy" id="150"/>
    <lineage>
        <taxon>Bacteria</taxon>
        <taxon>Pseudomonadati</taxon>
        <taxon>Spirochaetota</taxon>
        <taxon>Spirochaetia</taxon>
        <taxon>Spirochaetales</taxon>
        <taxon>Spirochaetaceae</taxon>
        <taxon>Spirochaeta</taxon>
    </lineage>
</organism>